<gene>
    <name evidence="4" type="ORF">IAD23_07790</name>
</gene>
<comment type="caution">
    <text evidence="4">The sequence shown here is derived from an EMBL/GenBank/DDBJ whole genome shotgun (WGS) entry which is preliminary data.</text>
</comment>
<evidence type="ECO:0000256" key="3">
    <source>
        <dbReference type="SAM" id="SignalP"/>
    </source>
</evidence>
<dbReference type="AlphaFoldDB" id="A0A9D1MVW1"/>
<evidence type="ECO:0000313" key="4">
    <source>
        <dbReference type="EMBL" id="HIU69840.1"/>
    </source>
</evidence>
<proteinExistence type="predicted"/>
<keyword evidence="3" id="KW-0732">Signal</keyword>
<dbReference type="InterPro" id="IPR032287">
    <property type="entry name" value="DUF4838"/>
</dbReference>
<sequence length="655" mass="72972">MKQKMLALFLGLVLGLTGVPVSALAAQSGQMSSETLKISDYLDSYDESAQRAAFAQEKALCLAQNGDSRYSILVPSSSSAQVKELAQSFSDYLNKIIGSYGAFPVVQDSGPVSEPFISLGATAAAADVDMSALRDDGYLVRSAGENIFIRTLDDASLSNGVYGFLEDVLQCMFVREDYDYVPSFPTIYLDELNLVSNPDFAWRKVFQYEVAQNGWYKKLKNNGAVADDIEQNAGWGTWCHSVFTFVDPEIYAESHPEYFVFDENGEPVQLCLSNPDVYPIIEAKMAELMAEQPDKTYWDFSINDNWSYCTCADCAKVLEETGSMMGTMLPVINKLAQKFPDKIISTLAYASNETPPKGMTCEENVNIVLAPIESGQLYSYRFGGSEKAARTKERIEAWGKISSSLLIWDYVVDFKHLLLPYPNFDVQKDNHELYIENNVKAVFHQGSREKNDEMARLRAYVLSRQMWDNSINVSEVIAKYLTVTYGAAAPQVAAYMDTMNANLKADAEDLDLYDTAAMHSGDYLSAANNDTYLQLINTALENVQDARITGYLEEIKLNVLYAIMQEDNLYYFRKKNAFAEFQTLLARHDIEQPHEVGVTMEEFLSAEYPAVLRTVALKITACVASPVAAAAMAAGIVLAVKKRKKSKMVQAHEEV</sequence>
<accession>A0A9D1MVW1</accession>
<keyword evidence="2" id="KW-0812">Transmembrane</keyword>
<dbReference type="EMBL" id="DVNM01000044">
    <property type="protein sequence ID" value="HIU69840.1"/>
    <property type="molecule type" value="Genomic_DNA"/>
</dbReference>
<feature type="transmembrane region" description="Helical" evidence="2">
    <location>
        <begin position="615"/>
        <end position="640"/>
    </location>
</feature>
<keyword evidence="2" id="KW-1133">Transmembrane helix</keyword>
<name>A0A9D1MVW1_9FIRM</name>
<reference evidence="4" key="2">
    <citation type="journal article" date="2021" name="PeerJ">
        <title>Extensive microbial diversity within the chicken gut microbiome revealed by metagenomics and culture.</title>
        <authorList>
            <person name="Gilroy R."/>
            <person name="Ravi A."/>
            <person name="Getino M."/>
            <person name="Pursley I."/>
            <person name="Horton D.L."/>
            <person name="Alikhan N.F."/>
            <person name="Baker D."/>
            <person name="Gharbi K."/>
            <person name="Hall N."/>
            <person name="Watson M."/>
            <person name="Adriaenssens E.M."/>
            <person name="Foster-Nyarko E."/>
            <person name="Jarju S."/>
            <person name="Secka A."/>
            <person name="Antonio M."/>
            <person name="Oren A."/>
            <person name="Chaudhuri R.R."/>
            <person name="La Ragione R."/>
            <person name="Hildebrand F."/>
            <person name="Pallen M.J."/>
        </authorList>
    </citation>
    <scope>NUCLEOTIDE SEQUENCE</scope>
    <source>
        <strain evidence="4">CHK176-6737</strain>
    </source>
</reference>
<protein>
    <submittedName>
        <fullName evidence="4">DUF4838 domain-containing protein</fullName>
    </submittedName>
</protein>
<dbReference type="GO" id="GO:0005975">
    <property type="term" value="P:carbohydrate metabolic process"/>
    <property type="evidence" value="ECO:0007669"/>
    <property type="project" value="UniProtKB-ARBA"/>
</dbReference>
<dbReference type="GO" id="GO:0016787">
    <property type="term" value="F:hydrolase activity"/>
    <property type="evidence" value="ECO:0007669"/>
    <property type="project" value="UniProtKB-KW"/>
</dbReference>
<evidence type="ECO:0000256" key="1">
    <source>
        <dbReference type="ARBA" id="ARBA00022801"/>
    </source>
</evidence>
<dbReference type="Pfam" id="PF16126">
    <property type="entry name" value="DUF4838"/>
    <property type="match status" value="1"/>
</dbReference>
<dbReference type="InterPro" id="IPR029018">
    <property type="entry name" value="Hex-like_dom2"/>
</dbReference>
<dbReference type="Proteomes" id="UP000824125">
    <property type="component" value="Unassembled WGS sequence"/>
</dbReference>
<dbReference type="PANTHER" id="PTHR47406">
    <property type="entry name" value="COAGULATION FACTOR 5/8 TYPE, C-TERMINAL"/>
    <property type="match status" value="1"/>
</dbReference>
<reference evidence="4" key="1">
    <citation type="submission" date="2020-10" db="EMBL/GenBank/DDBJ databases">
        <authorList>
            <person name="Gilroy R."/>
        </authorList>
    </citation>
    <scope>NUCLEOTIDE SEQUENCE</scope>
    <source>
        <strain evidence="4">CHK176-6737</strain>
    </source>
</reference>
<dbReference type="Gene3D" id="3.30.379.10">
    <property type="entry name" value="Chitobiase/beta-hexosaminidase domain 2-like"/>
    <property type="match status" value="1"/>
</dbReference>
<evidence type="ECO:0000256" key="2">
    <source>
        <dbReference type="SAM" id="Phobius"/>
    </source>
</evidence>
<keyword evidence="1" id="KW-0378">Hydrolase</keyword>
<dbReference type="PANTHER" id="PTHR47406:SF2">
    <property type="entry name" value="ALPHA GLUCURONIDASE N-TERMINAL DOMAIN-CONTAINING PROTEIN"/>
    <property type="match status" value="1"/>
</dbReference>
<feature type="signal peptide" evidence="3">
    <location>
        <begin position="1"/>
        <end position="25"/>
    </location>
</feature>
<keyword evidence="2" id="KW-0472">Membrane</keyword>
<organism evidence="4 5">
    <name type="scientific">Candidatus Scybalenecus merdavium</name>
    <dbReference type="NCBI Taxonomy" id="2840939"/>
    <lineage>
        <taxon>Bacteria</taxon>
        <taxon>Bacillati</taxon>
        <taxon>Bacillota</taxon>
        <taxon>Clostridia</taxon>
        <taxon>Eubacteriales</taxon>
        <taxon>Oscillospiraceae</taxon>
        <taxon>Oscillospiraceae incertae sedis</taxon>
        <taxon>Candidatus Scybalenecus</taxon>
    </lineage>
</organism>
<feature type="chain" id="PRO_5038934118" evidence="3">
    <location>
        <begin position="26"/>
        <end position="655"/>
    </location>
</feature>
<evidence type="ECO:0000313" key="5">
    <source>
        <dbReference type="Proteomes" id="UP000824125"/>
    </source>
</evidence>